<dbReference type="Gene3D" id="3.30.70.3580">
    <property type="entry name" value="Antirestriction protein"/>
    <property type="match status" value="1"/>
</dbReference>
<gene>
    <name evidence="2" type="ORF">OGX73_18925</name>
</gene>
<sequence>MSSSYSASALEPNSFILANVVPLSARPNFWQSHFGTVKGFATFEVVIFTIMGQFCDEYTGGYWEYCTLPNGGAFIYPDLGSEKLTLFNMHNGNEEILSPEAAGVAVCLMLYSQWSFRTESELLVERFYQLRDYAIQHTESSAIFHLID</sequence>
<organism evidence="2 3">
    <name type="scientific">Providencia rettgeri</name>
    <dbReference type="NCBI Taxonomy" id="587"/>
    <lineage>
        <taxon>Bacteria</taxon>
        <taxon>Pseudomonadati</taxon>
        <taxon>Pseudomonadota</taxon>
        <taxon>Gammaproteobacteria</taxon>
        <taxon>Enterobacterales</taxon>
        <taxon>Morganellaceae</taxon>
        <taxon>Providencia</taxon>
    </lineage>
</organism>
<accession>A0AAW6ULM9</accession>
<dbReference type="RefSeq" id="WP_243154725.1">
    <property type="nucleotide sequence ID" value="NZ_CP039844.1"/>
</dbReference>
<proteinExistence type="inferred from homology"/>
<reference evidence="2" key="1">
    <citation type="submission" date="2022-10" db="EMBL/GenBank/DDBJ databases">
        <title>Bacterial isolates recovered from the One Health project in Brazil.</title>
        <authorList>
            <person name="Valiatti T.B."/>
            <person name="Santos F."/>
            <person name="Cayo R."/>
            <person name="Gales A.C."/>
        </authorList>
    </citation>
    <scope>NUCLEOTIDE SEQUENCE</scope>
    <source>
        <strain evidence="2">PVR188</strain>
    </source>
</reference>
<evidence type="ECO:0000313" key="2">
    <source>
        <dbReference type="EMBL" id="MDI9094687.1"/>
    </source>
</evidence>
<dbReference type="EMBL" id="JAOWIN010000016">
    <property type="protein sequence ID" value="MDI9094687.1"/>
    <property type="molecule type" value="Genomic_DNA"/>
</dbReference>
<protein>
    <submittedName>
        <fullName evidence="2">Antirestriction protein</fullName>
    </submittedName>
</protein>
<evidence type="ECO:0000313" key="3">
    <source>
        <dbReference type="Proteomes" id="UP001159001"/>
    </source>
</evidence>
<evidence type="ECO:0000256" key="1">
    <source>
        <dbReference type="ARBA" id="ARBA00008618"/>
    </source>
</evidence>
<dbReference type="Proteomes" id="UP001159001">
    <property type="component" value="Unassembled WGS sequence"/>
</dbReference>
<comment type="caution">
    <text evidence="2">The sequence shown here is derived from an EMBL/GenBank/DDBJ whole genome shotgun (WGS) entry which is preliminary data.</text>
</comment>
<dbReference type="InterPro" id="IPR004914">
    <property type="entry name" value="Antirestrict"/>
</dbReference>
<dbReference type="AlphaFoldDB" id="A0AAW6ULM9"/>
<comment type="similarity">
    <text evidence="1">Belongs to the antirestriction protein family.</text>
</comment>
<name>A0AAW6ULM9_PRORE</name>
<dbReference type="Pfam" id="PF03230">
    <property type="entry name" value="Antirestrict"/>
    <property type="match status" value="1"/>
</dbReference>
<dbReference type="InterPro" id="IPR042297">
    <property type="entry name" value="Antirestriction_sf"/>
</dbReference>